<dbReference type="InterPro" id="IPR036097">
    <property type="entry name" value="HisK_dim/P_sf"/>
</dbReference>
<comment type="subcellular location">
    <subcellularLocation>
        <location evidence="2">Membrane</location>
    </subcellularLocation>
</comment>
<dbReference type="CDD" id="cd00082">
    <property type="entry name" value="HisKA"/>
    <property type="match status" value="1"/>
</dbReference>
<dbReference type="FunFam" id="1.10.287.130:FF:000001">
    <property type="entry name" value="Two-component sensor histidine kinase"/>
    <property type="match status" value="1"/>
</dbReference>
<dbReference type="PANTHER" id="PTHR45453:SF1">
    <property type="entry name" value="PHOSPHATE REGULON SENSOR PROTEIN PHOR"/>
    <property type="match status" value="1"/>
</dbReference>
<dbReference type="PROSITE" id="PS50109">
    <property type="entry name" value="HIS_KIN"/>
    <property type="match status" value="1"/>
</dbReference>
<dbReference type="PANTHER" id="PTHR45453">
    <property type="entry name" value="PHOSPHATE REGULON SENSOR PROTEIN PHOR"/>
    <property type="match status" value="1"/>
</dbReference>
<evidence type="ECO:0000259" key="11">
    <source>
        <dbReference type="PROSITE" id="PS50885"/>
    </source>
</evidence>
<dbReference type="Proteomes" id="UP000657177">
    <property type="component" value="Unassembled WGS sequence"/>
</dbReference>
<evidence type="ECO:0000256" key="4">
    <source>
        <dbReference type="ARBA" id="ARBA00022553"/>
    </source>
</evidence>
<feature type="compositionally biased region" description="Low complexity" evidence="9">
    <location>
        <begin position="491"/>
        <end position="501"/>
    </location>
</feature>
<proteinExistence type="predicted"/>
<keyword evidence="8" id="KW-0472">Membrane</keyword>
<evidence type="ECO:0000256" key="2">
    <source>
        <dbReference type="ARBA" id="ARBA00004370"/>
    </source>
</evidence>
<dbReference type="InterPro" id="IPR004358">
    <property type="entry name" value="Sig_transdc_His_kin-like_C"/>
</dbReference>
<name>A0A8J6LMZ6_9FIRM</name>
<dbReference type="PRINTS" id="PR00344">
    <property type="entry name" value="BCTRLSENSOR"/>
</dbReference>
<dbReference type="InterPro" id="IPR050351">
    <property type="entry name" value="BphY/WalK/GraS-like"/>
</dbReference>
<gene>
    <name evidence="12" type="ORF">G5B42_07560</name>
</gene>
<reference evidence="12" key="1">
    <citation type="submission" date="2020-06" db="EMBL/GenBank/DDBJ databases">
        <title>Novel chitinolytic bacterium.</title>
        <authorList>
            <person name="Ungkulpasvich U."/>
            <person name="Kosugi A."/>
            <person name="Uke A."/>
        </authorList>
    </citation>
    <scope>NUCLEOTIDE SEQUENCE</scope>
    <source>
        <strain evidence="12">UUS1-1</strain>
    </source>
</reference>
<dbReference type="InterPro" id="IPR005467">
    <property type="entry name" value="His_kinase_dom"/>
</dbReference>
<dbReference type="GO" id="GO:0004721">
    <property type="term" value="F:phosphoprotein phosphatase activity"/>
    <property type="evidence" value="ECO:0007669"/>
    <property type="project" value="TreeGrafter"/>
</dbReference>
<evidence type="ECO:0000256" key="7">
    <source>
        <dbReference type="ARBA" id="ARBA00023012"/>
    </source>
</evidence>
<keyword evidence="4" id="KW-0597">Phosphoprotein</keyword>
<feature type="domain" description="HAMP" evidence="11">
    <location>
        <begin position="217"/>
        <end position="264"/>
    </location>
</feature>
<evidence type="ECO:0000313" key="13">
    <source>
        <dbReference type="Proteomes" id="UP000657177"/>
    </source>
</evidence>
<dbReference type="SMART" id="SM00388">
    <property type="entry name" value="HisKA"/>
    <property type="match status" value="1"/>
</dbReference>
<accession>A0A8J6LMZ6</accession>
<comment type="caution">
    <text evidence="12">The sequence shown here is derived from an EMBL/GenBank/DDBJ whole genome shotgun (WGS) entry which is preliminary data.</text>
</comment>
<evidence type="ECO:0000256" key="9">
    <source>
        <dbReference type="SAM" id="MobiDB-lite"/>
    </source>
</evidence>
<dbReference type="SUPFAM" id="SSF47384">
    <property type="entry name" value="Homodimeric domain of signal transducing histidine kinase"/>
    <property type="match status" value="1"/>
</dbReference>
<evidence type="ECO:0000256" key="6">
    <source>
        <dbReference type="ARBA" id="ARBA00022777"/>
    </source>
</evidence>
<dbReference type="GO" id="GO:0000155">
    <property type="term" value="F:phosphorelay sensor kinase activity"/>
    <property type="evidence" value="ECO:0007669"/>
    <property type="project" value="InterPro"/>
</dbReference>
<evidence type="ECO:0000256" key="1">
    <source>
        <dbReference type="ARBA" id="ARBA00000085"/>
    </source>
</evidence>
<dbReference type="Gene3D" id="3.30.565.10">
    <property type="entry name" value="Histidine kinase-like ATPase, C-terminal domain"/>
    <property type="match status" value="1"/>
</dbReference>
<dbReference type="InterPro" id="IPR003594">
    <property type="entry name" value="HATPase_dom"/>
</dbReference>
<dbReference type="PROSITE" id="PS50885">
    <property type="entry name" value="HAMP"/>
    <property type="match status" value="1"/>
</dbReference>
<keyword evidence="7" id="KW-0902">Two-component regulatory system</keyword>
<dbReference type="InterPro" id="IPR036890">
    <property type="entry name" value="HATPase_C_sf"/>
</dbReference>
<feature type="region of interest" description="Disordered" evidence="9">
    <location>
        <begin position="491"/>
        <end position="512"/>
    </location>
</feature>
<feature type="domain" description="Histidine kinase" evidence="10">
    <location>
        <begin position="272"/>
        <end position="487"/>
    </location>
</feature>
<dbReference type="AlphaFoldDB" id="A0A8J6LMZ6"/>
<dbReference type="GO" id="GO:0005886">
    <property type="term" value="C:plasma membrane"/>
    <property type="evidence" value="ECO:0007669"/>
    <property type="project" value="TreeGrafter"/>
</dbReference>
<dbReference type="InterPro" id="IPR003660">
    <property type="entry name" value="HAMP_dom"/>
</dbReference>
<evidence type="ECO:0000313" key="12">
    <source>
        <dbReference type="EMBL" id="MBA2133398.1"/>
    </source>
</evidence>
<evidence type="ECO:0000256" key="8">
    <source>
        <dbReference type="ARBA" id="ARBA00023136"/>
    </source>
</evidence>
<dbReference type="Pfam" id="PF02518">
    <property type="entry name" value="HATPase_c"/>
    <property type="match status" value="1"/>
</dbReference>
<dbReference type="EC" id="2.7.13.3" evidence="3"/>
<dbReference type="CDD" id="cd00075">
    <property type="entry name" value="HATPase"/>
    <property type="match status" value="1"/>
</dbReference>
<evidence type="ECO:0000259" key="10">
    <source>
        <dbReference type="PROSITE" id="PS50109"/>
    </source>
</evidence>
<keyword evidence="6 12" id="KW-0418">Kinase</keyword>
<comment type="catalytic activity">
    <reaction evidence="1">
        <text>ATP + protein L-histidine = ADP + protein N-phospho-L-histidine.</text>
        <dbReference type="EC" id="2.7.13.3"/>
    </reaction>
</comment>
<organism evidence="12 13">
    <name type="scientific">Capillibacterium thermochitinicola</name>
    <dbReference type="NCBI Taxonomy" id="2699427"/>
    <lineage>
        <taxon>Bacteria</taxon>
        <taxon>Bacillati</taxon>
        <taxon>Bacillota</taxon>
        <taxon>Capillibacterium</taxon>
    </lineage>
</organism>
<dbReference type="InterPro" id="IPR003661">
    <property type="entry name" value="HisK_dim/P_dom"/>
</dbReference>
<dbReference type="Gene3D" id="1.10.287.130">
    <property type="match status" value="1"/>
</dbReference>
<protein>
    <recommendedName>
        <fullName evidence="3">histidine kinase</fullName>
        <ecNumber evidence="3">2.7.13.3</ecNumber>
    </recommendedName>
</protein>
<dbReference type="RefSeq" id="WP_181339865.1">
    <property type="nucleotide sequence ID" value="NZ_JAAKDE010000014.1"/>
</dbReference>
<evidence type="ECO:0000256" key="5">
    <source>
        <dbReference type="ARBA" id="ARBA00022679"/>
    </source>
</evidence>
<keyword evidence="5" id="KW-0808">Transferase</keyword>
<dbReference type="EMBL" id="JAAKDE010000014">
    <property type="protein sequence ID" value="MBA2133398.1"/>
    <property type="molecule type" value="Genomic_DNA"/>
</dbReference>
<dbReference type="FunFam" id="3.30.565.10:FF:000006">
    <property type="entry name" value="Sensor histidine kinase WalK"/>
    <property type="match status" value="1"/>
</dbReference>
<keyword evidence="13" id="KW-1185">Reference proteome</keyword>
<dbReference type="GO" id="GO:0016036">
    <property type="term" value="P:cellular response to phosphate starvation"/>
    <property type="evidence" value="ECO:0007669"/>
    <property type="project" value="TreeGrafter"/>
</dbReference>
<dbReference type="Pfam" id="PF00512">
    <property type="entry name" value="HisKA"/>
    <property type="match status" value="1"/>
</dbReference>
<sequence length="512" mass="56096">MNKKEKPPAGGSFSKIRFSLALKLNLRMLGMLLSVFISMNLLLSILLFGTALWQAEAGARKFIAAYDDKLALVAEPALAAAGYEISMGESRENGLRLPGFIQNRLPLNDPEARRWLSMPGAEAEGSFFDRVQAATYHMTLVAQDTTIHIVYALEPDLRQICFILLILAGSQFLYFIGRIGTNNQVIRQTLKPLTEMAETAKSIHQDMSGAGPTGAGIKRLAGAISTINASALSQGLSIDTSQKELKDLAYAINDMLQRINQAYQSQVRFVADASHELRTPLSVLQGYADLLDRWGKHDERTMQEAIDAIKSETENMKVLVEQLLFLARGDNETIPLEKVVFDAREIVAEIVRETRLIDPAHTFQTVLDGPAYLEADQHLIKQALRILVDNSIKYTPEGGTIRLKVGTAQDTVKIQVQDDGIGIPPADVPRIFDRFYRSDQSRARKTGGSGLGLAIAKWIIDHHGGYYEVLSRLGIGTRITINFPAARPPLAGSGEASGGSSNLDAPVGEKLD</sequence>
<dbReference type="SUPFAM" id="SSF55874">
    <property type="entry name" value="ATPase domain of HSP90 chaperone/DNA topoisomerase II/histidine kinase"/>
    <property type="match status" value="1"/>
</dbReference>
<evidence type="ECO:0000256" key="3">
    <source>
        <dbReference type="ARBA" id="ARBA00012438"/>
    </source>
</evidence>
<dbReference type="SMART" id="SM00387">
    <property type="entry name" value="HATPase_c"/>
    <property type="match status" value="1"/>
</dbReference>